<dbReference type="EMBL" id="QJKJ01011369">
    <property type="protein sequence ID" value="RDX71347.1"/>
    <property type="molecule type" value="Genomic_DNA"/>
</dbReference>
<dbReference type="AlphaFoldDB" id="A0A371EZ61"/>
<keyword evidence="2" id="KW-1185">Reference proteome</keyword>
<dbReference type="Proteomes" id="UP000257109">
    <property type="component" value="Unassembled WGS sequence"/>
</dbReference>
<sequence>MKCTVDAALLKSCIEKDRVFLEKRTLEETISIVCVEESKRNVITSDVEPQEVENTWFASSSVNSCTIDSRNIDYITLTSQLLQTCNPSPSNRKSIVTNGSLATVACFRDIHISHILILKNVFYVPKLSVSFVSIQKLTHDLNCSAIFSPS</sequence>
<reference evidence="1" key="1">
    <citation type="submission" date="2018-05" db="EMBL/GenBank/DDBJ databases">
        <title>Draft genome of Mucuna pruriens seed.</title>
        <authorList>
            <person name="Nnadi N.E."/>
            <person name="Vos R."/>
            <person name="Hasami M.H."/>
            <person name="Devisetty U.K."/>
            <person name="Aguiy J.C."/>
        </authorList>
    </citation>
    <scope>NUCLEOTIDE SEQUENCE [LARGE SCALE GENOMIC DNA]</scope>
    <source>
        <strain evidence="1">JCA_2017</strain>
    </source>
</reference>
<protein>
    <submittedName>
        <fullName evidence="1">Uncharacterized protein</fullName>
    </submittedName>
</protein>
<name>A0A371EZ61_MUCPR</name>
<gene>
    <name evidence="1" type="ORF">CR513_49323</name>
</gene>
<organism evidence="1 2">
    <name type="scientific">Mucuna pruriens</name>
    <name type="common">Velvet bean</name>
    <name type="synonym">Dolichos pruriens</name>
    <dbReference type="NCBI Taxonomy" id="157652"/>
    <lineage>
        <taxon>Eukaryota</taxon>
        <taxon>Viridiplantae</taxon>
        <taxon>Streptophyta</taxon>
        <taxon>Embryophyta</taxon>
        <taxon>Tracheophyta</taxon>
        <taxon>Spermatophyta</taxon>
        <taxon>Magnoliopsida</taxon>
        <taxon>eudicotyledons</taxon>
        <taxon>Gunneridae</taxon>
        <taxon>Pentapetalae</taxon>
        <taxon>rosids</taxon>
        <taxon>fabids</taxon>
        <taxon>Fabales</taxon>
        <taxon>Fabaceae</taxon>
        <taxon>Papilionoideae</taxon>
        <taxon>50 kb inversion clade</taxon>
        <taxon>NPAAA clade</taxon>
        <taxon>indigoferoid/millettioid clade</taxon>
        <taxon>Phaseoleae</taxon>
        <taxon>Mucuna</taxon>
    </lineage>
</organism>
<comment type="caution">
    <text evidence="1">The sequence shown here is derived from an EMBL/GenBank/DDBJ whole genome shotgun (WGS) entry which is preliminary data.</text>
</comment>
<evidence type="ECO:0000313" key="1">
    <source>
        <dbReference type="EMBL" id="RDX71347.1"/>
    </source>
</evidence>
<accession>A0A371EZ61</accession>
<proteinExistence type="predicted"/>
<feature type="non-terminal residue" evidence="1">
    <location>
        <position position="1"/>
    </location>
</feature>
<evidence type="ECO:0000313" key="2">
    <source>
        <dbReference type="Proteomes" id="UP000257109"/>
    </source>
</evidence>